<dbReference type="InterPro" id="IPR004839">
    <property type="entry name" value="Aminotransferase_I/II_large"/>
</dbReference>
<dbReference type="EMBL" id="BBSC01000003">
    <property type="protein sequence ID" value="GAM74576.1"/>
    <property type="molecule type" value="Genomic_DNA"/>
</dbReference>
<dbReference type="Proteomes" id="UP000031666">
    <property type="component" value="Unassembled WGS sequence"/>
</dbReference>
<dbReference type="STRING" id="1481914.JCM19241_919"/>
<protein>
    <recommendedName>
        <fullName evidence="1">Aminotransferase</fullName>
        <ecNumber evidence="1">2.6.1.-</ecNumber>
    </recommendedName>
</protein>
<dbReference type="InterPro" id="IPR015422">
    <property type="entry name" value="PyrdxlP-dep_Trfase_small"/>
</dbReference>
<dbReference type="AlphaFoldDB" id="A0A0B8Q7L0"/>
<sequence>MKLNPQLETELATYVSSLYPIDCALGTNPFGPPNLGFEAISGLMTGMGEYYSYSHLAELASAVSKYAIVNAEQITFTNGSMGALELIFNKVLSNDKKSMLGIGPQFVEAVSEFKVSGGSYSSLNMFDYADEESLFLALQSEVRKQKPTLVYIDNPNNPTGRIYAKQHLVNMCKVCREVGAILLVDEAYGEFIEHEESMLFEAAKCDNLLILRSFSKGMGLAGIRLGYVVSSPSLSRYLHSSVVPFGPSLASIKIAKAILPDIEAYLAKSKFRTRHYKLAMMRQLEECGFEVMETSPKTPILLVKKSFVNLAKLLDDNGIMVASGSHFKETNPQMDEQYARVRIVGNDQDLWQFQYRLRQFA</sequence>
<name>A0A0B8Q7L0_9VIBR</name>
<evidence type="ECO:0000259" key="2">
    <source>
        <dbReference type="Pfam" id="PF00155"/>
    </source>
</evidence>
<comment type="caution">
    <text evidence="3">The sequence shown here is derived from an EMBL/GenBank/DDBJ whole genome shotgun (WGS) entry which is preliminary data.</text>
</comment>
<dbReference type="GO" id="GO:0008483">
    <property type="term" value="F:transaminase activity"/>
    <property type="evidence" value="ECO:0007669"/>
    <property type="project" value="UniProtKB-KW"/>
</dbReference>
<dbReference type="InterPro" id="IPR004838">
    <property type="entry name" value="NHTrfase_class1_PyrdxlP-BS"/>
</dbReference>
<dbReference type="Gene3D" id="3.90.1150.10">
    <property type="entry name" value="Aspartate Aminotransferase, domain 1"/>
    <property type="match status" value="1"/>
</dbReference>
<dbReference type="PROSITE" id="PS00105">
    <property type="entry name" value="AA_TRANSFER_CLASS_1"/>
    <property type="match status" value="1"/>
</dbReference>
<dbReference type="EC" id="2.6.1.-" evidence="1"/>
<organism evidence="3 4">
    <name type="scientific">Vibrio ishigakensis</name>
    <dbReference type="NCBI Taxonomy" id="1481914"/>
    <lineage>
        <taxon>Bacteria</taxon>
        <taxon>Pseudomonadati</taxon>
        <taxon>Pseudomonadota</taxon>
        <taxon>Gammaproteobacteria</taxon>
        <taxon>Vibrionales</taxon>
        <taxon>Vibrionaceae</taxon>
        <taxon>Vibrio</taxon>
    </lineage>
</organism>
<feature type="domain" description="Aminotransferase class I/classII large" evidence="2">
    <location>
        <begin position="43"/>
        <end position="336"/>
    </location>
</feature>
<dbReference type="Gene3D" id="3.40.640.10">
    <property type="entry name" value="Type I PLP-dependent aspartate aminotransferase-like (Major domain)"/>
    <property type="match status" value="1"/>
</dbReference>
<dbReference type="SUPFAM" id="SSF53383">
    <property type="entry name" value="PLP-dependent transferases"/>
    <property type="match status" value="1"/>
</dbReference>
<proteinExistence type="inferred from homology"/>
<reference evidence="3 4" key="2">
    <citation type="submission" date="2015-01" db="EMBL/GenBank/DDBJ databases">
        <authorList>
            <consortium name="NBRP consortium"/>
            <person name="Sawabe T."/>
            <person name="Meirelles P."/>
            <person name="Feng G."/>
            <person name="Sayaka M."/>
            <person name="Hattori M."/>
            <person name="Ohkuma M."/>
        </authorList>
    </citation>
    <scope>NUCLEOTIDE SEQUENCE [LARGE SCALE GENOMIC DNA]</scope>
    <source>
        <strain evidence="4">JCM 19241</strain>
    </source>
</reference>
<comment type="cofactor">
    <cofactor evidence="1">
        <name>pyridoxal 5'-phosphate</name>
        <dbReference type="ChEBI" id="CHEBI:597326"/>
    </cofactor>
</comment>
<gene>
    <name evidence="3" type="ORF">JCM19241_919</name>
</gene>
<dbReference type="CDD" id="cd00609">
    <property type="entry name" value="AAT_like"/>
    <property type="match status" value="1"/>
</dbReference>
<evidence type="ECO:0000313" key="3">
    <source>
        <dbReference type="EMBL" id="GAM74576.1"/>
    </source>
</evidence>
<reference evidence="3 4" key="1">
    <citation type="submission" date="2015-01" db="EMBL/GenBank/DDBJ databases">
        <title>Vibrio sp. C94 JCM 19241 whole genome shotgun sequence.</title>
        <authorList>
            <person name="Sawabe T."/>
            <person name="Meirelles P."/>
            <person name="Feng G."/>
            <person name="Sayaka M."/>
            <person name="Hattori M."/>
            <person name="Ohkuma M."/>
        </authorList>
    </citation>
    <scope>NUCLEOTIDE SEQUENCE [LARGE SCALE GENOMIC DNA]</scope>
    <source>
        <strain evidence="4">JCM 19241</strain>
    </source>
</reference>
<evidence type="ECO:0000256" key="1">
    <source>
        <dbReference type="RuleBase" id="RU000481"/>
    </source>
</evidence>
<dbReference type="InterPro" id="IPR015421">
    <property type="entry name" value="PyrdxlP-dep_Trfase_major"/>
</dbReference>
<keyword evidence="1 3" id="KW-0808">Transferase</keyword>
<dbReference type="Pfam" id="PF00155">
    <property type="entry name" value="Aminotran_1_2"/>
    <property type="match status" value="1"/>
</dbReference>
<accession>A0A0B8Q7L0</accession>
<comment type="similarity">
    <text evidence="1">Belongs to the class-I pyridoxal-phosphate-dependent aminotransferase family.</text>
</comment>
<evidence type="ECO:0000313" key="4">
    <source>
        <dbReference type="Proteomes" id="UP000031666"/>
    </source>
</evidence>
<dbReference type="GO" id="GO:0030170">
    <property type="term" value="F:pyridoxal phosphate binding"/>
    <property type="evidence" value="ECO:0007669"/>
    <property type="project" value="InterPro"/>
</dbReference>
<keyword evidence="1 3" id="KW-0032">Aminotransferase</keyword>
<dbReference type="PANTHER" id="PTHR42885">
    <property type="entry name" value="HISTIDINOL-PHOSPHATE AMINOTRANSFERASE-RELATED"/>
    <property type="match status" value="1"/>
</dbReference>
<dbReference type="InterPro" id="IPR015424">
    <property type="entry name" value="PyrdxlP-dep_Trfase"/>
</dbReference>